<feature type="compositionally biased region" description="Basic and acidic residues" evidence="1">
    <location>
        <begin position="129"/>
        <end position="143"/>
    </location>
</feature>
<evidence type="ECO:0000256" key="1">
    <source>
        <dbReference type="SAM" id="MobiDB-lite"/>
    </source>
</evidence>
<evidence type="ECO:0000313" key="2">
    <source>
        <dbReference type="EMBL" id="GFS34096.1"/>
    </source>
</evidence>
<proteinExistence type="predicted"/>
<keyword evidence="3" id="KW-1185">Reference proteome</keyword>
<protein>
    <submittedName>
        <fullName evidence="2">Uncharacterized protein</fullName>
    </submittedName>
</protein>
<dbReference type="EMBL" id="BJWL01000204">
    <property type="protein sequence ID" value="GFS34096.1"/>
    <property type="molecule type" value="Genomic_DNA"/>
</dbReference>
<comment type="caution">
    <text evidence="2">The sequence shown here is derived from an EMBL/GenBank/DDBJ whole genome shotgun (WGS) entry which is preliminary data.</text>
</comment>
<dbReference type="Proteomes" id="UP000585474">
    <property type="component" value="Unassembled WGS sequence"/>
</dbReference>
<feature type="region of interest" description="Disordered" evidence="1">
    <location>
        <begin position="123"/>
        <end position="143"/>
    </location>
</feature>
<evidence type="ECO:0000313" key="3">
    <source>
        <dbReference type="Proteomes" id="UP000585474"/>
    </source>
</evidence>
<name>A0A7J0DFJ0_9ERIC</name>
<sequence length="282" mass="31880">MNPKVVKARVGPEINNTDCPAYDLGEKGALFHRHPSQLSELSKRVTRLSKEEDDHPAKTTGSQYTKGILEVEGASAKVVVMAMMEGLCLGPLFDSLSKNIPETQSALQSKADKYITAEELAEAKRRKREKENYKRKEPESKRVNYRDEVKNRSNRDVIRKTNDRCPCTTSRLPNIKRGYLKKYVTDHPHPNSPERRYGDNRPTAGEIQVIHEGFGLEGCSSSSRKRHVREACGRAEDKFYNLSSPLSLTHKPTTFTNDDLRGLHLPHDYALVISATIANFNM</sequence>
<dbReference type="AlphaFoldDB" id="A0A7J0DFJ0"/>
<organism evidence="2 3">
    <name type="scientific">Actinidia rufa</name>
    <dbReference type="NCBI Taxonomy" id="165716"/>
    <lineage>
        <taxon>Eukaryota</taxon>
        <taxon>Viridiplantae</taxon>
        <taxon>Streptophyta</taxon>
        <taxon>Embryophyta</taxon>
        <taxon>Tracheophyta</taxon>
        <taxon>Spermatophyta</taxon>
        <taxon>Magnoliopsida</taxon>
        <taxon>eudicotyledons</taxon>
        <taxon>Gunneridae</taxon>
        <taxon>Pentapetalae</taxon>
        <taxon>asterids</taxon>
        <taxon>Ericales</taxon>
        <taxon>Actinidiaceae</taxon>
        <taxon>Actinidia</taxon>
    </lineage>
</organism>
<reference evidence="3" key="1">
    <citation type="submission" date="2019-07" db="EMBL/GenBank/DDBJ databases">
        <title>De Novo Assembly of kiwifruit Actinidia rufa.</title>
        <authorList>
            <person name="Sugita-Konishi S."/>
            <person name="Sato K."/>
            <person name="Mori E."/>
            <person name="Abe Y."/>
            <person name="Kisaki G."/>
            <person name="Hamano K."/>
            <person name="Suezawa K."/>
            <person name="Otani M."/>
            <person name="Fukuda T."/>
            <person name="Manabe T."/>
            <person name="Gomi K."/>
            <person name="Tabuchi M."/>
            <person name="Akimitsu K."/>
            <person name="Kataoka I."/>
        </authorList>
    </citation>
    <scope>NUCLEOTIDE SEQUENCE [LARGE SCALE GENOMIC DNA]</scope>
    <source>
        <strain evidence="3">cv. Fuchu</strain>
    </source>
</reference>
<dbReference type="OrthoDB" id="1740536at2759"/>
<accession>A0A7J0DFJ0</accession>
<gene>
    <name evidence="2" type="ORF">Acr_00g0032200</name>
</gene>